<dbReference type="Proteomes" id="UP000774617">
    <property type="component" value="Unassembled WGS sequence"/>
</dbReference>
<proteinExistence type="predicted"/>
<name>A0ABQ8FPE5_9PEZI</name>
<reference evidence="1 2" key="1">
    <citation type="journal article" date="2021" name="Nat. Commun.">
        <title>Genetic determinants of endophytism in the Arabidopsis root mycobiome.</title>
        <authorList>
            <person name="Mesny F."/>
            <person name="Miyauchi S."/>
            <person name="Thiergart T."/>
            <person name="Pickel B."/>
            <person name="Atanasova L."/>
            <person name="Karlsson M."/>
            <person name="Huettel B."/>
            <person name="Barry K.W."/>
            <person name="Haridas S."/>
            <person name="Chen C."/>
            <person name="Bauer D."/>
            <person name="Andreopoulos W."/>
            <person name="Pangilinan J."/>
            <person name="LaButti K."/>
            <person name="Riley R."/>
            <person name="Lipzen A."/>
            <person name="Clum A."/>
            <person name="Drula E."/>
            <person name="Henrissat B."/>
            <person name="Kohler A."/>
            <person name="Grigoriev I.V."/>
            <person name="Martin F.M."/>
            <person name="Hacquard S."/>
        </authorList>
    </citation>
    <scope>NUCLEOTIDE SEQUENCE [LARGE SCALE GENOMIC DNA]</scope>
    <source>
        <strain evidence="1 2">MPI-SDFR-AT-0080</strain>
    </source>
</reference>
<comment type="caution">
    <text evidence="1">The sequence shown here is derived from an EMBL/GenBank/DDBJ whole genome shotgun (WGS) entry which is preliminary data.</text>
</comment>
<organism evidence="1 2">
    <name type="scientific">Macrophomina phaseolina</name>
    <dbReference type="NCBI Taxonomy" id="35725"/>
    <lineage>
        <taxon>Eukaryota</taxon>
        <taxon>Fungi</taxon>
        <taxon>Dikarya</taxon>
        <taxon>Ascomycota</taxon>
        <taxon>Pezizomycotina</taxon>
        <taxon>Dothideomycetes</taxon>
        <taxon>Dothideomycetes incertae sedis</taxon>
        <taxon>Botryosphaeriales</taxon>
        <taxon>Botryosphaeriaceae</taxon>
        <taxon>Macrophomina</taxon>
    </lineage>
</organism>
<protein>
    <submittedName>
        <fullName evidence="1">Uncharacterized protein</fullName>
    </submittedName>
</protein>
<dbReference type="EMBL" id="JAGTJR010000140">
    <property type="protein sequence ID" value="KAH7002680.1"/>
    <property type="molecule type" value="Genomic_DNA"/>
</dbReference>
<gene>
    <name evidence="1" type="ORF">B0J12DRAFT_692532</name>
</gene>
<keyword evidence="2" id="KW-1185">Reference proteome</keyword>
<evidence type="ECO:0000313" key="1">
    <source>
        <dbReference type="EMBL" id="KAH7002680.1"/>
    </source>
</evidence>
<sequence length="185" mass="20308">MYSGLLSKLGTLAHVRRMKTAQNALEHLESAELPAAILVVDASITEQGNQKVLDKLKEYVVCGGTAIFCCHFSSFVQFSDLDTIFYSHFGLSWKAGSYTRATLCINSTATEELPSERRLTSTFSQKALHLMHVGHHSALYLTDEFICRSQTPIAWASVGRGQVGYVGDVNAQEETTEVILAMCGL</sequence>
<accession>A0ABQ8FPE5</accession>
<evidence type="ECO:0000313" key="2">
    <source>
        <dbReference type="Proteomes" id="UP000774617"/>
    </source>
</evidence>